<keyword evidence="3" id="KW-1185">Reference proteome</keyword>
<sequence length="137" mass="15734">MSEAENKSLIKSFQSSLERKFKGEEVDLEPFFTQDVVWHIPQSNVSVATCVGREQVLALFSGVVSDYYQPQTLRFDYQAFTAEGDRVSMLFTLSAITARGDEYKNQYHSLFRLEAGRIAETWEVFDTAYLYAMMSPE</sequence>
<feature type="domain" description="SnoaL-like" evidence="1">
    <location>
        <begin position="28"/>
        <end position="120"/>
    </location>
</feature>
<proteinExistence type="predicted"/>
<name>A0ABT3TIR6_9GAMM</name>
<evidence type="ECO:0000313" key="3">
    <source>
        <dbReference type="Proteomes" id="UP001143362"/>
    </source>
</evidence>
<dbReference type="PANTHER" id="PTHR41252:SF1">
    <property type="entry name" value="BLR2505 PROTEIN"/>
    <property type="match status" value="1"/>
</dbReference>
<comment type="caution">
    <text evidence="2">The sequence shown here is derived from an EMBL/GenBank/DDBJ whole genome shotgun (WGS) entry which is preliminary data.</text>
</comment>
<gene>
    <name evidence="2" type="ORF">EYC98_15280</name>
</gene>
<reference evidence="2" key="1">
    <citation type="submission" date="2019-02" db="EMBL/GenBank/DDBJ databases">
        <authorList>
            <person name="Li S.-H."/>
        </authorList>
    </citation>
    <scope>NUCLEOTIDE SEQUENCE</scope>
    <source>
        <strain evidence="2">IMCC14734</strain>
    </source>
</reference>
<protein>
    <submittedName>
        <fullName evidence="2">Nuclear transport factor 2 family protein</fullName>
    </submittedName>
</protein>
<dbReference type="Proteomes" id="UP001143362">
    <property type="component" value="Unassembled WGS sequence"/>
</dbReference>
<dbReference type="RefSeq" id="WP_279246248.1">
    <property type="nucleotide sequence ID" value="NZ_SHNN01000003.1"/>
</dbReference>
<evidence type="ECO:0000259" key="1">
    <source>
        <dbReference type="Pfam" id="PF12680"/>
    </source>
</evidence>
<dbReference type="SUPFAM" id="SSF54427">
    <property type="entry name" value="NTF2-like"/>
    <property type="match status" value="1"/>
</dbReference>
<dbReference type="InterPro" id="IPR032710">
    <property type="entry name" value="NTF2-like_dom_sf"/>
</dbReference>
<accession>A0ABT3TIR6</accession>
<evidence type="ECO:0000313" key="2">
    <source>
        <dbReference type="EMBL" id="MCX2982223.1"/>
    </source>
</evidence>
<dbReference type="Pfam" id="PF12680">
    <property type="entry name" value="SnoaL_2"/>
    <property type="match status" value="1"/>
</dbReference>
<organism evidence="2 3">
    <name type="scientific">Candidatus Litorirhabdus singularis</name>
    <dbReference type="NCBI Taxonomy" id="2518993"/>
    <lineage>
        <taxon>Bacteria</taxon>
        <taxon>Pseudomonadati</taxon>
        <taxon>Pseudomonadota</taxon>
        <taxon>Gammaproteobacteria</taxon>
        <taxon>Cellvibrionales</taxon>
        <taxon>Halieaceae</taxon>
        <taxon>Candidatus Litorirhabdus</taxon>
    </lineage>
</organism>
<dbReference type="PANTHER" id="PTHR41252">
    <property type="entry name" value="BLR2505 PROTEIN"/>
    <property type="match status" value="1"/>
</dbReference>
<dbReference type="EMBL" id="SHNN01000003">
    <property type="protein sequence ID" value="MCX2982223.1"/>
    <property type="molecule type" value="Genomic_DNA"/>
</dbReference>
<dbReference type="InterPro" id="IPR037401">
    <property type="entry name" value="SnoaL-like"/>
</dbReference>
<dbReference type="Gene3D" id="3.10.450.50">
    <property type="match status" value="1"/>
</dbReference>